<dbReference type="Gene3D" id="2.40.170.20">
    <property type="entry name" value="TonB-dependent receptor, beta-barrel domain"/>
    <property type="match status" value="1"/>
</dbReference>
<dbReference type="SUPFAM" id="SSF56935">
    <property type="entry name" value="Porins"/>
    <property type="match status" value="1"/>
</dbReference>
<keyword evidence="2" id="KW-0472">Membrane</keyword>
<name>A0ABX2APE5_9BACT</name>
<evidence type="ECO:0000256" key="2">
    <source>
        <dbReference type="ARBA" id="ARBA00023136"/>
    </source>
</evidence>
<accession>A0ABX2APE5</accession>
<evidence type="ECO:0000256" key="3">
    <source>
        <dbReference type="ARBA" id="ARBA00023237"/>
    </source>
</evidence>
<dbReference type="InterPro" id="IPR036942">
    <property type="entry name" value="Beta-barrel_TonB_sf"/>
</dbReference>
<dbReference type="RefSeq" id="WP_172275980.1">
    <property type="nucleotide sequence ID" value="NZ_CASGMU010000010.1"/>
</dbReference>
<comment type="subcellular location">
    <subcellularLocation>
        <location evidence="1">Cell outer membrane</location>
    </subcellularLocation>
</comment>
<evidence type="ECO:0000313" key="5">
    <source>
        <dbReference type="Proteomes" id="UP000714420"/>
    </source>
</evidence>
<protein>
    <submittedName>
        <fullName evidence="4">TonB-dependent receptor</fullName>
    </submittedName>
</protein>
<reference evidence="4 5" key="1">
    <citation type="submission" date="2020-05" db="EMBL/GenBank/DDBJ databases">
        <title>Distinct polysaccharide utilization as determinants for interspecies competition between intestinal Prevotella spp.</title>
        <authorList>
            <person name="Galvez E.J.C."/>
            <person name="Iljazovic A."/>
            <person name="Strowig T."/>
        </authorList>
    </citation>
    <scope>NUCLEOTIDE SEQUENCE [LARGE SCALE GENOMIC DNA]</scope>
    <source>
        <strain evidence="4 5">PMUR</strain>
    </source>
</reference>
<organism evidence="4 5">
    <name type="scientific">Xylanibacter muris</name>
    <dbReference type="NCBI Taxonomy" id="2736290"/>
    <lineage>
        <taxon>Bacteria</taxon>
        <taxon>Pseudomonadati</taxon>
        <taxon>Bacteroidota</taxon>
        <taxon>Bacteroidia</taxon>
        <taxon>Bacteroidales</taxon>
        <taxon>Prevotellaceae</taxon>
        <taxon>Xylanibacter</taxon>
    </lineage>
</organism>
<keyword evidence="5" id="KW-1185">Reference proteome</keyword>
<sequence>MKDISIKESRLAACVAALMIGVPSLAGGTFNNAILHTDSSVVVSDTLRGHVLKDVDVLGKRVGSHLTSVQGVDIIDMELLDNMPRILGNADPIHYAQLLPGVQTNSEYDAGIHIHGCDNSHNHVSIDGVPLYGVAHLLGFFSIFNGSHFSGMSIMKSPVTASSPNRLGGVVSMSPGNETGHIVDAGADEGTGVLHGDLSVGPMSSQGTLHIPAGSRSCITLSARESYLNILYSGILKMDEDRLKYAFGDYNISLNTEINKHNTLSVEAYWGHDNAEVLSDGTAMDTHLKWNNYMVSVRLDNVFKNATASHRVYFTGYDNDFFLSHADFNVGLESWINDIGYRSDFFFKGISAGMEFISHNMQPQNPSVSGTVGNEILSTSRQHSFESVLYASYLLDLGNSVSAEAGVRLTAYRKSNDSGSGDSGGKTFWSADPGLSVKWRRNDNSSYSLNAGVRHQYLFQTGFSSIGLPTEYWFSSDGNYRPQYSFNISFSSDNYLSGRSYRLSAELYYKRLFHQIENTGNVFDLIYSTYSPDMSIIRGNGYNYGVNVLLEKRKGTLTGWMSYSFGRAWRRYPGTVYKDRYPASHERIHEMNVVGTYKIGRRWSMGGMFVLASGTPYTKVEHFYLLAGNILADYGPHNGNRLRPYMRLDLSVNYGFPSRSGRKSGINLSLYNVTMHKNDLFYRLKVTKGNTVVYSPLRFVMPILPSVNYYYRF</sequence>
<evidence type="ECO:0000313" key="4">
    <source>
        <dbReference type="EMBL" id="NPD92625.1"/>
    </source>
</evidence>
<evidence type="ECO:0000256" key="1">
    <source>
        <dbReference type="ARBA" id="ARBA00004442"/>
    </source>
</evidence>
<gene>
    <name evidence="4" type="ORF">HPS56_09780</name>
</gene>
<comment type="caution">
    <text evidence="4">The sequence shown here is derived from an EMBL/GenBank/DDBJ whole genome shotgun (WGS) entry which is preliminary data.</text>
</comment>
<dbReference type="Proteomes" id="UP000714420">
    <property type="component" value="Unassembled WGS sequence"/>
</dbReference>
<dbReference type="EMBL" id="JABKKF010000009">
    <property type="protein sequence ID" value="NPD92625.1"/>
    <property type="molecule type" value="Genomic_DNA"/>
</dbReference>
<proteinExistence type="predicted"/>
<keyword evidence="4" id="KW-0675">Receptor</keyword>
<keyword evidence="3" id="KW-0998">Cell outer membrane</keyword>